<evidence type="ECO:0000313" key="2">
    <source>
        <dbReference type="EMBL" id="KAF5344287.1"/>
    </source>
</evidence>
<dbReference type="OrthoDB" id="5396at2759"/>
<sequence>MPTGQPTDNFLLTLPFSWSVWAALAEVKHGIAINLNLDLDVPHPSLAPSRMPLMHTYLAGEGYQDDIVTLNTQISMQLDGLKQMCRHINFTTTCCLLMKFSQLKMLPLLEYTVPYHPGFERPRRDRQSTECLGNFVDN</sequence>
<keyword evidence="3" id="KW-1185">Reference proteome</keyword>
<comment type="caution">
    <text evidence="2">The sequence shown here is derived from an EMBL/GenBank/DDBJ whole genome shotgun (WGS) entry which is preliminary data.</text>
</comment>
<proteinExistence type="predicted"/>
<organism evidence="2 3">
    <name type="scientific">Tetrapyrgos nigripes</name>
    <dbReference type="NCBI Taxonomy" id="182062"/>
    <lineage>
        <taxon>Eukaryota</taxon>
        <taxon>Fungi</taxon>
        <taxon>Dikarya</taxon>
        <taxon>Basidiomycota</taxon>
        <taxon>Agaricomycotina</taxon>
        <taxon>Agaricomycetes</taxon>
        <taxon>Agaricomycetidae</taxon>
        <taxon>Agaricales</taxon>
        <taxon>Marasmiineae</taxon>
        <taxon>Marasmiaceae</taxon>
        <taxon>Tetrapyrgos</taxon>
    </lineage>
</organism>
<keyword evidence="1" id="KW-0732">Signal</keyword>
<dbReference type="EMBL" id="JAACJM010000127">
    <property type="protein sequence ID" value="KAF5344287.1"/>
    <property type="molecule type" value="Genomic_DNA"/>
</dbReference>
<dbReference type="AlphaFoldDB" id="A0A8H5CPF4"/>
<feature type="signal peptide" evidence="1">
    <location>
        <begin position="1"/>
        <end position="25"/>
    </location>
</feature>
<name>A0A8H5CPF4_9AGAR</name>
<evidence type="ECO:0000256" key="1">
    <source>
        <dbReference type="SAM" id="SignalP"/>
    </source>
</evidence>
<evidence type="ECO:0000313" key="3">
    <source>
        <dbReference type="Proteomes" id="UP000559256"/>
    </source>
</evidence>
<feature type="chain" id="PRO_5034252945" evidence="1">
    <location>
        <begin position="26"/>
        <end position="138"/>
    </location>
</feature>
<accession>A0A8H5CPF4</accession>
<reference evidence="2 3" key="1">
    <citation type="journal article" date="2020" name="ISME J.">
        <title>Uncovering the hidden diversity of litter-decomposition mechanisms in mushroom-forming fungi.</title>
        <authorList>
            <person name="Floudas D."/>
            <person name="Bentzer J."/>
            <person name="Ahren D."/>
            <person name="Johansson T."/>
            <person name="Persson P."/>
            <person name="Tunlid A."/>
        </authorList>
    </citation>
    <scope>NUCLEOTIDE SEQUENCE [LARGE SCALE GENOMIC DNA]</scope>
    <source>
        <strain evidence="2 3">CBS 291.85</strain>
    </source>
</reference>
<gene>
    <name evidence="2" type="ORF">D9758_012362</name>
</gene>
<protein>
    <submittedName>
        <fullName evidence="2">Uncharacterized protein</fullName>
    </submittedName>
</protein>
<dbReference type="Proteomes" id="UP000559256">
    <property type="component" value="Unassembled WGS sequence"/>
</dbReference>